<dbReference type="Pfam" id="PF00756">
    <property type="entry name" value="Esterase"/>
    <property type="match status" value="1"/>
</dbReference>
<dbReference type="Gene3D" id="3.40.50.1820">
    <property type="entry name" value="alpha/beta hydrolase"/>
    <property type="match status" value="1"/>
</dbReference>
<evidence type="ECO:0000256" key="1">
    <source>
        <dbReference type="SAM" id="Phobius"/>
    </source>
</evidence>
<evidence type="ECO:0000313" key="2">
    <source>
        <dbReference type="EMBL" id="SDX18896.1"/>
    </source>
</evidence>
<keyword evidence="1" id="KW-1133">Transmembrane helix</keyword>
<feature type="transmembrane region" description="Helical" evidence="1">
    <location>
        <begin position="52"/>
        <end position="76"/>
    </location>
</feature>
<keyword evidence="1" id="KW-0812">Transmembrane</keyword>
<dbReference type="SUPFAM" id="SSF53474">
    <property type="entry name" value="alpha/beta-Hydrolases"/>
    <property type="match status" value="1"/>
</dbReference>
<dbReference type="PANTHER" id="PTHR48098:SF1">
    <property type="entry name" value="DIACYLGLYCEROL ACYLTRANSFERASE_MYCOLYLTRANSFERASE AG85A"/>
    <property type="match status" value="1"/>
</dbReference>
<accession>A0A1H2ZNE9</accession>
<dbReference type="AlphaFoldDB" id="A0A1H2ZNE9"/>
<dbReference type="PANTHER" id="PTHR48098">
    <property type="entry name" value="ENTEROCHELIN ESTERASE-RELATED"/>
    <property type="match status" value="1"/>
</dbReference>
<keyword evidence="1" id="KW-0472">Membrane</keyword>
<feature type="transmembrane region" description="Helical" evidence="1">
    <location>
        <begin position="20"/>
        <end position="40"/>
    </location>
</feature>
<protein>
    <submittedName>
        <fullName evidence="2">Putative esterase</fullName>
    </submittedName>
</protein>
<organism evidence="2 3">
    <name type="scientific">Amycolatopsis xylanica</name>
    <dbReference type="NCBI Taxonomy" id="589385"/>
    <lineage>
        <taxon>Bacteria</taxon>
        <taxon>Bacillati</taxon>
        <taxon>Actinomycetota</taxon>
        <taxon>Actinomycetes</taxon>
        <taxon>Pseudonocardiales</taxon>
        <taxon>Pseudonocardiaceae</taxon>
        <taxon>Amycolatopsis</taxon>
    </lineage>
</organism>
<reference evidence="2 3" key="1">
    <citation type="submission" date="2016-10" db="EMBL/GenBank/DDBJ databases">
        <authorList>
            <person name="de Groot N.N."/>
        </authorList>
    </citation>
    <scope>NUCLEOTIDE SEQUENCE [LARGE SCALE GENOMIC DNA]</scope>
    <source>
        <strain evidence="2 3">CPCC 202699</strain>
    </source>
</reference>
<dbReference type="STRING" id="589385.SAMN05421504_102600"/>
<dbReference type="GO" id="GO:0016747">
    <property type="term" value="F:acyltransferase activity, transferring groups other than amino-acyl groups"/>
    <property type="evidence" value="ECO:0007669"/>
    <property type="project" value="TreeGrafter"/>
</dbReference>
<keyword evidence="3" id="KW-1185">Reference proteome</keyword>
<gene>
    <name evidence="2" type="ORF">SAMN05421504_102600</name>
</gene>
<dbReference type="Proteomes" id="UP000199515">
    <property type="component" value="Unassembled WGS sequence"/>
</dbReference>
<evidence type="ECO:0000313" key="3">
    <source>
        <dbReference type="Proteomes" id="UP000199515"/>
    </source>
</evidence>
<proteinExistence type="predicted"/>
<dbReference type="EMBL" id="FNON01000002">
    <property type="protein sequence ID" value="SDX18896.1"/>
    <property type="molecule type" value="Genomic_DNA"/>
</dbReference>
<dbReference type="InterPro" id="IPR000801">
    <property type="entry name" value="Esterase-like"/>
</dbReference>
<sequence length="411" mass="43862">MANPEGIGMHASDIRLDSTFGLILVAVLALLAVIAVPWFWDSWKWRRTGRSVTTVTAVLLVVLSMALGGNMIGGFFPTLGALIGTSNPAGEGTNGEGGLNGGGLEQMKDYNRDRGAKGLGSTFHLTVLGERTGLTRDVNLYIPPQYYDPAYEGFTFPVIEWIPNYPSGPEVAGSGYKLFEQLDAAIGKKLLPPSVVIIPDPTGVPKVGHDTECVDEVNGAANDTYLTADIRAWALKTLKVNPDRKSWAIAGWSSGGYCALNLVTRHPQWFGIAASVSGYDAAWIDAETTDIFKGRKDIADANNVSINLAKHPSPVDLLAIAGDKEGNEVASIQRMNKAALSPTTFTSWIIPDAGHNMNTFKSQLPDVLTWIGSKSATPRFAGARKVTVSGEVKPWPLPQTGAKGALVATDQ</sequence>
<name>A0A1H2ZNE9_9PSEU</name>
<dbReference type="InterPro" id="IPR050583">
    <property type="entry name" value="Mycobacterial_A85_antigen"/>
</dbReference>
<dbReference type="InterPro" id="IPR029058">
    <property type="entry name" value="AB_hydrolase_fold"/>
</dbReference>